<evidence type="ECO:0000313" key="2">
    <source>
        <dbReference type="EMBL" id="OCH94649.1"/>
    </source>
</evidence>
<sequence>MASTRNEPPSAPGRSKGSRNNKMPAFFHSISRHITDERVDMLISGAKSVVGTAGNVIPDGLVPGLSQALSSVELILGKIQKMRTNTKGRLDTAESIETLQRILRSSLEETRDWRLSDMTLEHQLVQETVNAVDPLKARINGLLRSLGEIEQLATPLPRKYWWSRLFCVDQDAGLLSNIHSKVEEATKNFELQNGIAIERVLGDMYNHLRRVDHDRQLKVNEKNLNALRRSKDASYKSYYVEEKAKL</sequence>
<dbReference type="EMBL" id="KV722342">
    <property type="protein sequence ID" value="OCH94649.1"/>
    <property type="molecule type" value="Genomic_DNA"/>
</dbReference>
<dbReference type="OrthoDB" id="3228837at2759"/>
<accession>A0A8E2DS53</accession>
<keyword evidence="3" id="KW-1185">Reference proteome</keyword>
<dbReference type="Proteomes" id="UP000250043">
    <property type="component" value="Unassembled WGS sequence"/>
</dbReference>
<feature type="region of interest" description="Disordered" evidence="1">
    <location>
        <begin position="1"/>
        <end position="23"/>
    </location>
</feature>
<evidence type="ECO:0000313" key="3">
    <source>
        <dbReference type="Proteomes" id="UP000250043"/>
    </source>
</evidence>
<gene>
    <name evidence="2" type="ORF">OBBRIDRAFT_103398</name>
</gene>
<protein>
    <submittedName>
        <fullName evidence="2">Uncharacterized protein</fullName>
    </submittedName>
</protein>
<evidence type="ECO:0000256" key="1">
    <source>
        <dbReference type="SAM" id="MobiDB-lite"/>
    </source>
</evidence>
<name>A0A8E2DS53_9APHY</name>
<dbReference type="AlphaFoldDB" id="A0A8E2DS53"/>
<proteinExistence type="predicted"/>
<reference evidence="2 3" key="1">
    <citation type="submission" date="2016-07" db="EMBL/GenBank/DDBJ databases">
        <title>Draft genome of the white-rot fungus Obba rivulosa 3A-2.</title>
        <authorList>
            <consortium name="DOE Joint Genome Institute"/>
            <person name="Miettinen O."/>
            <person name="Riley R."/>
            <person name="Acob R."/>
            <person name="Barry K."/>
            <person name="Cullen D."/>
            <person name="De Vries R."/>
            <person name="Hainaut M."/>
            <person name="Hatakka A."/>
            <person name="Henrissat B."/>
            <person name="Hilden K."/>
            <person name="Kuo R."/>
            <person name="Labutti K."/>
            <person name="Lipzen A."/>
            <person name="Makela M.R."/>
            <person name="Sandor L."/>
            <person name="Spatafora J.W."/>
            <person name="Grigoriev I.V."/>
            <person name="Hibbett D.S."/>
        </authorList>
    </citation>
    <scope>NUCLEOTIDE SEQUENCE [LARGE SCALE GENOMIC DNA]</scope>
    <source>
        <strain evidence="2 3">3A-2</strain>
    </source>
</reference>
<organism evidence="2 3">
    <name type="scientific">Obba rivulosa</name>
    <dbReference type="NCBI Taxonomy" id="1052685"/>
    <lineage>
        <taxon>Eukaryota</taxon>
        <taxon>Fungi</taxon>
        <taxon>Dikarya</taxon>
        <taxon>Basidiomycota</taxon>
        <taxon>Agaricomycotina</taxon>
        <taxon>Agaricomycetes</taxon>
        <taxon>Polyporales</taxon>
        <taxon>Gelatoporiaceae</taxon>
        <taxon>Obba</taxon>
    </lineage>
</organism>